<dbReference type="GO" id="GO:0003824">
    <property type="term" value="F:catalytic activity"/>
    <property type="evidence" value="ECO:0007669"/>
    <property type="project" value="UniProtKB-ARBA"/>
</dbReference>
<protein>
    <recommendedName>
        <fullName evidence="3">Enoyl-CoA hydratase</fullName>
    </recommendedName>
</protein>
<name>A0A2I2KPJ1_9ACTN</name>
<accession>A0A2I2KPJ1</accession>
<evidence type="ECO:0000313" key="2">
    <source>
        <dbReference type="Proteomes" id="UP000234331"/>
    </source>
</evidence>
<dbReference type="Pfam" id="PF00378">
    <property type="entry name" value="ECH_1"/>
    <property type="match status" value="1"/>
</dbReference>
<organism evidence="1 2">
    <name type="scientific">Frankia canadensis</name>
    <dbReference type="NCBI Taxonomy" id="1836972"/>
    <lineage>
        <taxon>Bacteria</taxon>
        <taxon>Bacillati</taxon>
        <taxon>Actinomycetota</taxon>
        <taxon>Actinomycetes</taxon>
        <taxon>Frankiales</taxon>
        <taxon>Frankiaceae</taxon>
        <taxon>Frankia</taxon>
    </lineage>
</organism>
<dbReference type="Gene3D" id="3.90.226.10">
    <property type="entry name" value="2-enoyl-CoA Hydratase, Chain A, domain 1"/>
    <property type="match status" value="1"/>
</dbReference>
<dbReference type="SUPFAM" id="SSF52096">
    <property type="entry name" value="ClpP/crotonase"/>
    <property type="match status" value="1"/>
</dbReference>
<sequence length="40" mass="4141">MLACDLVVAGADARFGLPEVTIGVVPTCGALFRGPRAHCR</sequence>
<dbReference type="Proteomes" id="UP000234331">
    <property type="component" value="Unassembled WGS sequence"/>
</dbReference>
<dbReference type="AlphaFoldDB" id="A0A2I2KPJ1"/>
<gene>
    <name evidence="1" type="ORF">FRACA_1980006</name>
</gene>
<reference evidence="1 2" key="1">
    <citation type="submission" date="2017-06" db="EMBL/GenBank/DDBJ databases">
        <authorList>
            <person name="Kim H.J."/>
            <person name="Triplett B.A."/>
        </authorList>
    </citation>
    <scope>NUCLEOTIDE SEQUENCE [LARGE SCALE GENOMIC DNA]</scope>
    <source>
        <strain evidence="1">FRACA_ARgP5</strain>
    </source>
</reference>
<proteinExistence type="predicted"/>
<dbReference type="InterPro" id="IPR029045">
    <property type="entry name" value="ClpP/crotonase-like_dom_sf"/>
</dbReference>
<keyword evidence="2" id="KW-1185">Reference proteome</keyword>
<dbReference type="EMBL" id="FZMO01000110">
    <property type="protein sequence ID" value="SNQ47588.1"/>
    <property type="molecule type" value="Genomic_DNA"/>
</dbReference>
<evidence type="ECO:0000313" key="1">
    <source>
        <dbReference type="EMBL" id="SNQ47588.1"/>
    </source>
</evidence>
<dbReference type="InterPro" id="IPR001753">
    <property type="entry name" value="Enoyl-CoA_hydra/iso"/>
</dbReference>
<evidence type="ECO:0008006" key="3">
    <source>
        <dbReference type="Google" id="ProtNLM"/>
    </source>
</evidence>